<organism evidence="2 3">
    <name type="scientific">Microbacterium lemovicicum</name>
    <dbReference type="NCBI Taxonomy" id="1072463"/>
    <lineage>
        <taxon>Bacteria</taxon>
        <taxon>Bacillati</taxon>
        <taxon>Actinomycetota</taxon>
        <taxon>Actinomycetes</taxon>
        <taxon>Micrococcales</taxon>
        <taxon>Microbacteriaceae</taxon>
        <taxon>Microbacterium</taxon>
    </lineage>
</organism>
<feature type="compositionally biased region" description="Basic and acidic residues" evidence="1">
    <location>
        <begin position="1"/>
        <end position="13"/>
    </location>
</feature>
<accession>A0A3Q9IYX0</accession>
<dbReference type="EMBL" id="CP031423">
    <property type="protein sequence ID" value="AZS37441.1"/>
    <property type="molecule type" value="Genomic_DNA"/>
</dbReference>
<feature type="compositionally biased region" description="Basic and acidic residues" evidence="1">
    <location>
        <begin position="58"/>
        <end position="72"/>
    </location>
</feature>
<dbReference type="Proteomes" id="UP000276888">
    <property type="component" value="Chromosome"/>
</dbReference>
<keyword evidence="3" id="KW-1185">Reference proteome</keyword>
<dbReference type="RefSeq" id="WP_127095995.1">
    <property type="nucleotide sequence ID" value="NZ_CP031423.1"/>
</dbReference>
<evidence type="ECO:0000313" key="3">
    <source>
        <dbReference type="Proteomes" id="UP000276888"/>
    </source>
</evidence>
<feature type="region of interest" description="Disordered" evidence="1">
    <location>
        <begin position="1"/>
        <end position="72"/>
    </location>
</feature>
<evidence type="ECO:0000313" key="2">
    <source>
        <dbReference type="EMBL" id="AZS37441.1"/>
    </source>
</evidence>
<gene>
    <name evidence="2" type="ORF">CVS47_02078</name>
</gene>
<sequence length="72" mass="7795">MSATDRQRVERIAGSRRARLTPAPGTSAEPVPGDVVDDDTTATDANGADPRGGRRRSGPNDEQLRRDKPPHY</sequence>
<dbReference type="AlphaFoldDB" id="A0A3Q9IYX0"/>
<dbReference type="KEGG" id="mlv:CVS47_02078"/>
<reference evidence="2 3" key="1">
    <citation type="submission" date="2018-08" db="EMBL/GenBank/DDBJ databases">
        <title>Microbacterium lemovicicum sp. nov., a bacterium isolated from a natural uranium-rich soil.</title>
        <authorList>
            <person name="ORTET P."/>
        </authorList>
    </citation>
    <scope>NUCLEOTIDE SEQUENCE [LARGE SCALE GENOMIC DNA]</scope>
    <source>
        <strain evidence="2 3">Viu22</strain>
    </source>
</reference>
<protein>
    <submittedName>
        <fullName evidence="2">Uncharacterized protein</fullName>
    </submittedName>
</protein>
<name>A0A3Q9IYX0_9MICO</name>
<proteinExistence type="predicted"/>
<evidence type="ECO:0000256" key="1">
    <source>
        <dbReference type="SAM" id="MobiDB-lite"/>
    </source>
</evidence>